<proteinExistence type="predicted"/>
<dbReference type="GO" id="GO:0005524">
    <property type="term" value="F:ATP binding"/>
    <property type="evidence" value="ECO:0007669"/>
    <property type="project" value="InterPro"/>
</dbReference>
<accession>A0A447CSQ0</accession>
<keyword evidence="3" id="KW-0808">Transferase</keyword>
<dbReference type="InterPro" id="IPR027417">
    <property type="entry name" value="P-loop_NTPase"/>
</dbReference>
<sequence>MTRTGAPPGVRNADPTRDEAPAPARRCTVIPPSIHASAVLVGARAVLIRGPSGAGKSVLALRLMQAAEGRAGALARLVADDRTMVEAVNGRLVVRPVPALAGLVEVRGLGLRRLPHEPAAVVGLVVDLADPDAERLPQDHHAATTIAGVRLRRLGLPPGVDPLAAVLAALADPARGPADLL</sequence>
<dbReference type="InterPro" id="IPR011104">
    <property type="entry name" value="Hpr_kin/Pase_C"/>
</dbReference>
<dbReference type="CDD" id="cd01918">
    <property type="entry name" value="HprK_C"/>
    <property type="match status" value="1"/>
</dbReference>
<evidence type="ECO:0000256" key="1">
    <source>
        <dbReference type="SAM" id="MobiDB-lite"/>
    </source>
</evidence>
<organism evidence="3 4">
    <name type="scientific">Rhodoplanes serenus</name>
    <dbReference type="NCBI Taxonomy" id="200615"/>
    <lineage>
        <taxon>Bacteria</taxon>
        <taxon>Pseudomonadati</taxon>
        <taxon>Pseudomonadota</taxon>
        <taxon>Alphaproteobacteria</taxon>
        <taxon>Hyphomicrobiales</taxon>
        <taxon>Nitrobacteraceae</taxon>
        <taxon>Rhodoplanes</taxon>
    </lineage>
</organism>
<evidence type="ECO:0000313" key="4">
    <source>
        <dbReference type="Proteomes" id="UP000289200"/>
    </source>
</evidence>
<dbReference type="OrthoDB" id="8326226at2"/>
<feature type="region of interest" description="Disordered" evidence="1">
    <location>
        <begin position="1"/>
        <end position="24"/>
    </location>
</feature>
<dbReference type="Pfam" id="PF07475">
    <property type="entry name" value="Hpr_kinase_C"/>
    <property type="match status" value="1"/>
</dbReference>
<dbReference type="GO" id="GO:0006109">
    <property type="term" value="P:regulation of carbohydrate metabolic process"/>
    <property type="evidence" value="ECO:0007669"/>
    <property type="project" value="InterPro"/>
</dbReference>
<name>A0A447CSQ0_9BRAD</name>
<dbReference type="SUPFAM" id="SSF53795">
    <property type="entry name" value="PEP carboxykinase-like"/>
    <property type="match status" value="1"/>
</dbReference>
<dbReference type="AlphaFoldDB" id="A0A447CSQ0"/>
<evidence type="ECO:0000313" key="3">
    <source>
        <dbReference type="EMBL" id="VCU08267.1"/>
    </source>
</evidence>
<feature type="domain" description="HPr kinase/phosphorylase C-terminal" evidence="2">
    <location>
        <begin position="33"/>
        <end position="111"/>
    </location>
</feature>
<keyword evidence="4" id="KW-1185">Reference proteome</keyword>
<reference evidence="4" key="1">
    <citation type="submission" date="2018-10" db="EMBL/GenBank/DDBJ databases">
        <authorList>
            <person name="Peiro R."/>
            <person name="Begona"/>
            <person name="Cbmso G."/>
            <person name="Lopez M."/>
            <person name="Gonzalez S."/>
            <person name="Sacristan E."/>
            <person name="Castillo E."/>
        </authorList>
    </citation>
    <scope>NUCLEOTIDE SEQUENCE [LARGE SCALE GENOMIC DNA]</scope>
</reference>
<dbReference type="Proteomes" id="UP000289200">
    <property type="component" value="Unassembled WGS sequence"/>
</dbReference>
<dbReference type="EMBL" id="UWOC01000137">
    <property type="protein sequence ID" value="VCU08267.1"/>
    <property type="molecule type" value="Genomic_DNA"/>
</dbReference>
<dbReference type="GO" id="GO:0000155">
    <property type="term" value="F:phosphorelay sensor kinase activity"/>
    <property type="evidence" value="ECO:0007669"/>
    <property type="project" value="InterPro"/>
</dbReference>
<evidence type="ECO:0000259" key="2">
    <source>
        <dbReference type="Pfam" id="PF07475"/>
    </source>
</evidence>
<dbReference type="Gene3D" id="3.40.50.300">
    <property type="entry name" value="P-loop containing nucleotide triphosphate hydrolases"/>
    <property type="match status" value="1"/>
</dbReference>
<gene>
    <name evidence="3" type="primary">hprK</name>
    <name evidence="3" type="ORF">RHODGE_RHODGE_02127</name>
</gene>
<keyword evidence="3" id="KW-0418">Kinase</keyword>
<protein>
    <submittedName>
        <fullName evidence="3">HPr kinase/phosphorylase</fullName>
    </submittedName>
</protein>
<comment type="caution">
    <text evidence="3">The sequence shown here is derived from an EMBL/GenBank/DDBJ whole genome shotgun (WGS) entry which is preliminary data.</text>
</comment>